<keyword evidence="1" id="KW-0472">Membrane</keyword>
<evidence type="ECO:0000313" key="3">
    <source>
        <dbReference type="Proteomes" id="UP000544090"/>
    </source>
</evidence>
<keyword evidence="3" id="KW-1185">Reference proteome</keyword>
<keyword evidence="1" id="KW-1133">Transmembrane helix</keyword>
<evidence type="ECO:0008006" key="4">
    <source>
        <dbReference type="Google" id="ProtNLM"/>
    </source>
</evidence>
<protein>
    <recommendedName>
        <fullName evidence="4">DUF1461 domain-containing protein</fullName>
    </recommendedName>
</protein>
<gene>
    <name evidence="2" type="ORF">HGG74_04000</name>
</gene>
<organism evidence="2 3">
    <name type="scientific">Arthrobacter mobilis</name>
    <dbReference type="NCBI Taxonomy" id="2724944"/>
    <lineage>
        <taxon>Bacteria</taxon>
        <taxon>Bacillati</taxon>
        <taxon>Actinomycetota</taxon>
        <taxon>Actinomycetes</taxon>
        <taxon>Micrococcales</taxon>
        <taxon>Micrococcaceae</taxon>
        <taxon>Arthrobacter</taxon>
    </lineage>
</organism>
<feature type="transmembrane region" description="Helical" evidence="1">
    <location>
        <begin position="245"/>
        <end position="267"/>
    </location>
</feature>
<dbReference type="RefSeq" id="WP_168485039.1">
    <property type="nucleotide sequence ID" value="NZ_JAAZSQ010000002.1"/>
</dbReference>
<keyword evidence="1" id="KW-0812">Transmembrane</keyword>
<evidence type="ECO:0000256" key="1">
    <source>
        <dbReference type="SAM" id="Phobius"/>
    </source>
</evidence>
<feature type="transmembrane region" description="Helical" evidence="1">
    <location>
        <begin position="167"/>
        <end position="186"/>
    </location>
</feature>
<evidence type="ECO:0000313" key="2">
    <source>
        <dbReference type="EMBL" id="NKX53718.1"/>
    </source>
</evidence>
<dbReference type="AlphaFoldDB" id="A0A7X6HCP2"/>
<dbReference type="EMBL" id="JAAZSQ010000002">
    <property type="protein sequence ID" value="NKX53718.1"/>
    <property type="molecule type" value="Genomic_DNA"/>
</dbReference>
<accession>A0A7X6HCP2</accession>
<reference evidence="2 3" key="1">
    <citation type="submission" date="2020-04" db="EMBL/GenBank/DDBJ databases">
        <title>Arthrobacter sp. nov.</title>
        <authorList>
            <person name="Liu S."/>
        </authorList>
    </citation>
    <scope>NUCLEOTIDE SEQUENCE [LARGE SCALE GENOMIC DNA]</scope>
    <source>
        <strain evidence="2 3">E918</strain>
    </source>
</reference>
<name>A0A7X6HCP2_9MICC</name>
<dbReference type="Proteomes" id="UP000544090">
    <property type="component" value="Unassembled WGS sequence"/>
</dbReference>
<comment type="caution">
    <text evidence="2">The sequence shown here is derived from an EMBL/GenBank/DDBJ whole genome shotgun (WGS) entry which is preliminary data.</text>
</comment>
<feature type="transmembrane region" description="Helical" evidence="1">
    <location>
        <begin position="193"/>
        <end position="211"/>
    </location>
</feature>
<sequence>MRSLIAAALGLVAILLAAAALPSAWLERNVFREAGWVSLAAPMAEDPQFRSALSAAVVEDLDGRLDLPPGFESLAVPVIERAADRLAELDGFDQAWEESLAASHRLSLQDRQHPGLAVELAPLADLAARDVEQSLGIEVPDAGNMVVQTGGPAINRYVAVAGQAAAAWPWLAAGAVVTAAGAVLAARRRAAAAFWLGLSAVAAGAVLWLAAGNLPVLARQVSADALADAFAGRLAELAMQDFQPWAAALAVAGLAAAAAGLLLLLVGRRTGGPGPSR</sequence>
<proteinExistence type="predicted"/>